<keyword evidence="1" id="KW-0472">Membrane</keyword>
<accession>A0A7Z0EG05</accession>
<keyword evidence="3" id="KW-1185">Reference proteome</keyword>
<dbReference type="Proteomes" id="UP000537260">
    <property type="component" value="Unassembled WGS sequence"/>
</dbReference>
<keyword evidence="1" id="KW-0812">Transmembrane</keyword>
<gene>
    <name evidence="2" type="ORF">HNR05_002779</name>
</gene>
<dbReference type="EMBL" id="JACCFM010000001">
    <property type="protein sequence ID" value="NYJ20988.1"/>
    <property type="molecule type" value="Genomic_DNA"/>
</dbReference>
<keyword evidence="1" id="KW-1133">Transmembrane helix</keyword>
<evidence type="ECO:0000256" key="1">
    <source>
        <dbReference type="SAM" id="Phobius"/>
    </source>
</evidence>
<proteinExistence type="predicted"/>
<dbReference type="RefSeq" id="WP_179579660.1">
    <property type="nucleotide sequence ID" value="NZ_JACCFM010000001.1"/>
</dbReference>
<organism evidence="2 3">
    <name type="scientific">Glaciibacter psychrotolerans</name>
    <dbReference type="NCBI Taxonomy" id="670054"/>
    <lineage>
        <taxon>Bacteria</taxon>
        <taxon>Bacillati</taxon>
        <taxon>Actinomycetota</taxon>
        <taxon>Actinomycetes</taxon>
        <taxon>Micrococcales</taxon>
        <taxon>Microbacteriaceae</taxon>
        <taxon>Glaciibacter</taxon>
    </lineage>
</organism>
<sequence>MYLSIWRVLPGPVWLRILFSLILIGAALFALATWVFPWIDAFITSQEVTVGGP</sequence>
<feature type="transmembrane region" description="Helical" evidence="1">
    <location>
        <begin position="13"/>
        <end position="36"/>
    </location>
</feature>
<name>A0A7Z0EG05_9MICO</name>
<evidence type="ECO:0000313" key="3">
    <source>
        <dbReference type="Proteomes" id="UP000537260"/>
    </source>
</evidence>
<reference evidence="2 3" key="1">
    <citation type="submission" date="2020-07" db="EMBL/GenBank/DDBJ databases">
        <title>Sequencing the genomes of 1000 actinobacteria strains.</title>
        <authorList>
            <person name="Klenk H.-P."/>
        </authorList>
    </citation>
    <scope>NUCLEOTIDE SEQUENCE [LARGE SCALE GENOMIC DNA]</scope>
    <source>
        <strain evidence="2 3">LI1</strain>
    </source>
</reference>
<comment type="caution">
    <text evidence="2">The sequence shown here is derived from an EMBL/GenBank/DDBJ whole genome shotgun (WGS) entry which is preliminary data.</text>
</comment>
<dbReference type="AlphaFoldDB" id="A0A7Z0EG05"/>
<evidence type="ECO:0000313" key="2">
    <source>
        <dbReference type="EMBL" id="NYJ20988.1"/>
    </source>
</evidence>
<protein>
    <submittedName>
        <fullName evidence="2">Uncharacterized protein</fullName>
    </submittedName>
</protein>